<proteinExistence type="predicted"/>
<keyword evidence="2" id="KW-1185">Reference proteome</keyword>
<sequence>MRDTLRALRRRVLTPNTKAVLMSERGFHVKNPDSQALLERVGEVFLTGYALAAEARTPTDAEAGLEQIPVRFRGFAYEGAGMGFAVRDGLPVGRSDHFARFLAGRAAQHEYMAWVGLGWAMARLPRPRWRRFVVDDPLMRWLVLDGYGFHQAYFKTDRYVRQQYLHTRFPWPGGEHAWYAPRAIDQGVGRALWFVRGTDPDLVADTIEDFAPDRQADLYAGAGLAATYAGGVDEEELRRFWNRAGRHRLQVAQGAAFAATARYEAGLVVPHTELALEVFCGMTPKQATELCRKARPAAEDTVPAYEIWRRRIADAVAAHQGS</sequence>
<protein>
    <submittedName>
        <fullName evidence="1">DUF1702 family protein</fullName>
    </submittedName>
</protein>
<accession>A0ABN2UV92</accession>
<organism evidence="1 2">
    <name type="scientific">Catenulispora yoronensis</name>
    <dbReference type="NCBI Taxonomy" id="450799"/>
    <lineage>
        <taxon>Bacteria</taxon>
        <taxon>Bacillati</taxon>
        <taxon>Actinomycetota</taxon>
        <taxon>Actinomycetes</taxon>
        <taxon>Catenulisporales</taxon>
        <taxon>Catenulisporaceae</taxon>
        <taxon>Catenulispora</taxon>
    </lineage>
</organism>
<evidence type="ECO:0000313" key="1">
    <source>
        <dbReference type="EMBL" id="GAA2044199.1"/>
    </source>
</evidence>
<name>A0ABN2UV92_9ACTN</name>
<reference evidence="1 2" key="1">
    <citation type="journal article" date="2019" name="Int. J. Syst. Evol. Microbiol.">
        <title>The Global Catalogue of Microorganisms (GCM) 10K type strain sequencing project: providing services to taxonomists for standard genome sequencing and annotation.</title>
        <authorList>
            <consortium name="The Broad Institute Genomics Platform"/>
            <consortium name="The Broad Institute Genome Sequencing Center for Infectious Disease"/>
            <person name="Wu L."/>
            <person name="Ma J."/>
        </authorList>
    </citation>
    <scope>NUCLEOTIDE SEQUENCE [LARGE SCALE GENOMIC DNA]</scope>
    <source>
        <strain evidence="1 2">JCM 16014</strain>
    </source>
</reference>
<evidence type="ECO:0000313" key="2">
    <source>
        <dbReference type="Proteomes" id="UP001500751"/>
    </source>
</evidence>
<dbReference type="Pfam" id="PF08012">
    <property type="entry name" value="DUF1702"/>
    <property type="match status" value="1"/>
</dbReference>
<dbReference type="InterPro" id="IPR012964">
    <property type="entry name" value="DUF1702"/>
</dbReference>
<gene>
    <name evidence="1" type="ORF">GCM10009839_54640</name>
</gene>
<comment type="caution">
    <text evidence="1">The sequence shown here is derived from an EMBL/GenBank/DDBJ whole genome shotgun (WGS) entry which is preliminary data.</text>
</comment>
<dbReference type="RefSeq" id="WP_344668521.1">
    <property type="nucleotide sequence ID" value="NZ_BAAAQN010000036.1"/>
</dbReference>
<dbReference type="Proteomes" id="UP001500751">
    <property type="component" value="Unassembled WGS sequence"/>
</dbReference>
<dbReference type="EMBL" id="BAAAQN010000036">
    <property type="protein sequence ID" value="GAA2044199.1"/>
    <property type="molecule type" value="Genomic_DNA"/>
</dbReference>